<dbReference type="PANTHER" id="PTHR22916:SF3">
    <property type="entry name" value="UDP-GLCNAC:BETAGAL BETA-1,3-N-ACETYLGLUCOSAMINYLTRANSFERASE-LIKE PROTEIN 1"/>
    <property type="match status" value="1"/>
</dbReference>
<evidence type="ECO:0000259" key="1">
    <source>
        <dbReference type="Pfam" id="PF00535"/>
    </source>
</evidence>
<dbReference type="SUPFAM" id="SSF53448">
    <property type="entry name" value="Nucleotide-diphospho-sugar transferases"/>
    <property type="match status" value="1"/>
</dbReference>
<dbReference type="GO" id="GO:0016758">
    <property type="term" value="F:hexosyltransferase activity"/>
    <property type="evidence" value="ECO:0007669"/>
    <property type="project" value="UniProtKB-ARBA"/>
</dbReference>
<proteinExistence type="predicted"/>
<name>A0A934KR85_9FLAO</name>
<dbReference type="InterPro" id="IPR029044">
    <property type="entry name" value="Nucleotide-diphossugar_trans"/>
</dbReference>
<reference evidence="2 3" key="1">
    <citation type="submission" date="2020-09" db="EMBL/GenBank/DDBJ databases">
        <title>Draft genome of Gelidibacter salicanalis PAMC21136.</title>
        <authorList>
            <person name="Park H."/>
        </authorList>
    </citation>
    <scope>NUCLEOTIDE SEQUENCE [LARGE SCALE GENOMIC DNA]</scope>
    <source>
        <strain evidence="2 3">PAMC21136</strain>
    </source>
</reference>
<feature type="domain" description="Glycosyltransferase 2-like" evidence="1">
    <location>
        <begin position="5"/>
        <end position="128"/>
    </location>
</feature>
<dbReference type="CDD" id="cd00761">
    <property type="entry name" value="Glyco_tranf_GTA_type"/>
    <property type="match status" value="1"/>
</dbReference>
<dbReference type="Pfam" id="PF00535">
    <property type="entry name" value="Glycos_transf_2"/>
    <property type="match status" value="1"/>
</dbReference>
<comment type="caution">
    <text evidence="2">The sequence shown here is derived from an EMBL/GenBank/DDBJ whole genome shotgun (WGS) entry which is preliminary data.</text>
</comment>
<evidence type="ECO:0000313" key="3">
    <source>
        <dbReference type="Proteomes" id="UP000662373"/>
    </source>
</evidence>
<protein>
    <submittedName>
        <fullName evidence="2">Glycosyltransferase</fullName>
    </submittedName>
</protein>
<dbReference type="Proteomes" id="UP000662373">
    <property type="component" value="Unassembled WGS sequence"/>
</dbReference>
<dbReference type="AlphaFoldDB" id="A0A934KR85"/>
<dbReference type="EMBL" id="JAEHJZ010000001">
    <property type="protein sequence ID" value="MBJ7879168.1"/>
    <property type="molecule type" value="Genomic_DNA"/>
</dbReference>
<sequence>MPKVSIIVPNYNHEKFLKGRLDSIVHQTFTDFELIILDDHSSDDSVSIISTYQTQYPNLIRFVPSTKNSGSPFKQWDRGIALAKGELIWIAESDDLSSISFLEYSVPFFERNENLGMVVVKSNAIDATGGQISEFHPMFNGYESKLFKATSSGLNYFNGDEFVKDYLAYKCLIPNVSGTLFRKSAYLNAGGLNLNFKRNGDYDLYFRMLYQSDIGFLNKSLNSTRYHDDKLTASNNAQSFKEVSTILKPVFDKLKLSASKRLEIMSFYFTVYKYDIFLNDAFTFKEKVTIFQNLSNLSGLLHFKFLKLLLQRGRINLSKIIKS</sequence>
<evidence type="ECO:0000313" key="2">
    <source>
        <dbReference type="EMBL" id="MBJ7879168.1"/>
    </source>
</evidence>
<dbReference type="InterPro" id="IPR001173">
    <property type="entry name" value="Glyco_trans_2-like"/>
</dbReference>
<dbReference type="Gene3D" id="3.90.550.10">
    <property type="entry name" value="Spore Coat Polysaccharide Biosynthesis Protein SpsA, Chain A"/>
    <property type="match status" value="1"/>
</dbReference>
<keyword evidence="3" id="KW-1185">Reference proteome</keyword>
<dbReference type="PANTHER" id="PTHR22916">
    <property type="entry name" value="GLYCOSYLTRANSFERASE"/>
    <property type="match status" value="1"/>
</dbReference>
<gene>
    <name evidence="2" type="ORF">JEM65_00655</name>
</gene>
<organism evidence="2 3">
    <name type="scientific">Gelidibacter salicanalis</name>
    <dbReference type="NCBI Taxonomy" id="291193"/>
    <lineage>
        <taxon>Bacteria</taxon>
        <taxon>Pseudomonadati</taxon>
        <taxon>Bacteroidota</taxon>
        <taxon>Flavobacteriia</taxon>
        <taxon>Flavobacteriales</taxon>
        <taxon>Flavobacteriaceae</taxon>
        <taxon>Gelidibacter</taxon>
    </lineage>
</organism>
<accession>A0A934KR85</accession>
<dbReference type="RefSeq" id="WP_199596615.1">
    <property type="nucleotide sequence ID" value="NZ_JAEHJZ010000001.1"/>
</dbReference>